<gene>
    <name evidence="1" type="ORF">FHU36_002645</name>
</gene>
<proteinExistence type="predicted"/>
<protein>
    <recommendedName>
        <fullName evidence="3">Aromatic ring-opening dioxygenase LigA</fullName>
    </recommendedName>
</protein>
<evidence type="ECO:0000313" key="1">
    <source>
        <dbReference type="EMBL" id="MBB6346136.1"/>
    </source>
</evidence>
<dbReference type="Proteomes" id="UP000583800">
    <property type="component" value="Unassembled WGS sequence"/>
</dbReference>
<evidence type="ECO:0008006" key="3">
    <source>
        <dbReference type="Google" id="ProtNLM"/>
    </source>
</evidence>
<sequence length="163" mass="16563">MSLVRRTAVALLGAAGAAMLVAGPVMVVRGGKGRAEIRSELRGQSITFPDKGPAADAGRAVLTGPEARRYAQVIEGNVRAATGGRTYAEVSADLMAAGGADEKLAALRQTAFTGQMLRASLLNAYQAWEVTTLVVGLGAVLTGSGAALTATAWLLAGGEGRRP</sequence>
<accession>A0A7X0C2Z9</accession>
<evidence type="ECO:0000313" key="2">
    <source>
        <dbReference type="Proteomes" id="UP000583800"/>
    </source>
</evidence>
<comment type="caution">
    <text evidence="1">The sequence shown here is derived from an EMBL/GenBank/DDBJ whole genome shotgun (WGS) entry which is preliminary data.</text>
</comment>
<organism evidence="1 2">
    <name type="scientific">Nonomuraea muscovyensis</name>
    <dbReference type="NCBI Taxonomy" id="1124761"/>
    <lineage>
        <taxon>Bacteria</taxon>
        <taxon>Bacillati</taxon>
        <taxon>Actinomycetota</taxon>
        <taxon>Actinomycetes</taxon>
        <taxon>Streptosporangiales</taxon>
        <taxon>Streptosporangiaceae</taxon>
        <taxon>Nonomuraea</taxon>
    </lineage>
</organism>
<name>A0A7X0C2Z9_9ACTN</name>
<keyword evidence="2" id="KW-1185">Reference proteome</keyword>
<dbReference type="EMBL" id="JACHJB010000001">
    <property type="protein sequence ID" value="MBB6346136.1"/>
    <property type="molecule type" value="Genomic_DNA"/>
</dbReference>
<dbReference type="AlphaFoldDB" id="A0A7X0C2Z9"/>
<dbReference type="RefSeq" id="WP_185083981.1">
    <property type="nucleotide sequence ID" value="NZ_JACHJB010000001.1"/>
</dbReference>
<reference evidence="1 2" key="1">
    <citation type="submission" date="2020-08" db="EMBL/GenBank/DDBJ databases">
        <title>Sequencing the genomes of 1000 actinobacteria strains.</title>
        <authorList>
            <person name="Klenk H.-P."/>
        </authorList>
    </citation>
    <scope>NUCLEOTIDE SEQUENCE [LARGE SCALE GENOMIC DNA]</scope>
    <source>
        <strain evidence="1 2">DSM 45913</strain>
    </source>
</reference>